<evidence type="ECO:0000313" key="1">
    <source>
        <dbReference type="EMBL" id="VVS98511.1"/>
    </source>
</evidence>
<dbReference type="Proteomes" id="UP000326857">
    <property type="component" value="Unassembled WGS sequence"/>
</dbReference>
<dbReference type="EMBL" id="CABVLI010000017">
    <property type="protein sequence ID" value="VVS98511.1"/>
    <property type="molecule type" value="Genomic_DNA"/>
</dbReference>
<evidence type="ECO:0000313" key="2">
    <source>
        <dbReference type="Proteomes" id="UP000326857"/>
    </source>
</evidence>
<accession>A0A5E7XWI6</accession>
<gene>
    <name evidence="1" type="ORF">SPHINGO391_240019</name>
</gene>
<proteinExistence type="predicted"/>
<sequence>MSTELSVIIDEDACTVATTKFACLRHA</sequence>
<dbReference type="AlphaFoldDB" id="A0A5E7XWI6"/>
<name>A0A5E7XWI6_9SPHN</name>
<protein>
    <submittedName>
        <fullName evidence="1">Uncharacterized protein</fullName>
    </submittedName>
</protein>
<organism evidence="1 2">
    <name type="scientific">Sphingomonas aurantiaca</name>
    <dbReference type="NCBI Taxonomy" id="185949"/>
    <lineage>
        <taxon>Bacteria</taxon>
        <taxon>Pseudomonadati</taxon>
        <taxon>Pseudomonadota</taxon>
        <taxon>Alphaproteobacteria</taxon>
        <taxon>Sphingomonadales</taxon>
        <taxon>Sphingomonadaceae</taxon>
        <taxon>Sphingomonas</taxon>
    </lineage>
</organism>
<reference evidence="1 2" key="1">
    <citation type="submission" date="2019-09" db="EMBL/GenBank/DDBJ databases">
        <authorList>
            <person name="Dittami M. S."/>
        </authorList>
    </citation>
    <scope>NUCLEOTIDE SEQUENCE [LARGE SCALE GENOMIC DNA]</scope>
    <source>
        <strain evidence="1">SPHINGO391</strain>
    </source>
</reference>